<name>A0A6S7FPM9_PARCT</name>
<proteinExistence type="predicted"/>
<dbReference type="EMBL" id="CACRXK020000007">
    <property type="protein sequence ID" value="CAB3976680.1"/>
    <property type="molecule type" value="Genomic_DNA"/>
</dbReference>
<accession>A0A6S7FPM9</accession>
<dbReference type="Pfam" id="PF20478">
    <property type="entry name" value="P2RX7_C"/>
    <property type="match status" value="1"/>
</dbReference>
<protein>
    <recommendedName>
        <fullName evidence="1">P2X purinoreceptor 7 intracellular domain-containing protein</fullName>
    </recommendedName>
</protein>
<sequence>MASEESDSDLNVEVYDPEDNVNVYGSPVAVENEYLKGTPDNVAVVSASPSGNHANRTQFCSCKNTCSRGSGRKKRGCPCRDEGLRYIEQCTCGTKKTSCKNRICVATTSEANNAGRNTFEHHQLALEEARQQITKFLGTLNEGQKDSILLELLTNGKGSLDYAKNIVQFGMPPPDFPSSKPSWCTCGVCRPMASEEENKCCGKIRCVTSFITFENFALIEMSLSWKSGEDVT</sequence>
<organism evidence="2 3">
    <name type="scientific">Paramuricea clavata</name>
    <name type="common">Red gorgonian</name>
    <name type="synonym">Violescent sea-whip</name>
    <dbReference type="NCBI Taxonomy" id="317549"/>
    <lineage>
        <taxon>Eukaryota</taxon>
        <taxon>Metazoa</taxon>
        <taxon>Cnidaria</taxon>
        <taxon>Anthozoa</taxon>
        <taxon>Octocorallia</taxon>
        <taxon>Malacalcyonacea</taxon>
        <taxon>Plexauridae</taxon>
        <taxon>Paramuricea</taxon>
    </lineage>
</organism>
<comment type="caution">
    <text evidence="2">The sequence shown here is derived from an EMBL/GenBank/DDBJ whole genome shotgun (WGS) entry which is preliminary data.</text>
</comment>
<keyword evidence="3" id="KW-1185">Reference proteome</keyword>
<gene>
    <name evidence="2" type="ORF">PACLA_8A069758</name>
</gene>
<dbReference type="Proteomes" id="UP001152795">
    <property type="component" value="Unassembled WGS sequence"/>
</dbReference>
<dbReference type="AlphaFoldDB" id="A0A6S7FPM9"/>
<evidence type="ECO:0000313" key="3">
    <source>
        <dbReference type="Proteomes" id="UP001152795"/>
    </source>
</evidence>
<evidence type="ECO:0000313" key="2">
    <source>
        <dbReference type="EMBL" id="CAB3976680.1"/>
    </source>
</evidence>
<dbReference type="OrthoDB" id="5960301at2759"/>
<evidence type="ECO:0000259" key="1">
    <source>
        <dbReference type="Pfam" id="PF20478"/>
    </source>
</evidence>
<reference evidence="2" key="1">
    <citation type="submission" date="2020-04" db="EMBL/GenBank/DDBJ databases">
        <authorList>
            <person name="Alioto T."/>
            <person name="Alioto T."/>
            <person name="Gomez Garrido J."/>
        </authorList>
    </citation>
    <scope>NUCLEOTIDE SEQUENCE</scope>
    <source>
        <strain evidence="2">A484AB</strain>
    </source>
</reference>
<dbReference type="InterPro" id="IPR046815">
    <property type="entry name" value="P2RX7_C"/>
</dbReference>
<feature type="domain" description="P2X purinoreceptor 7 intracellular" evidence="1">
    <location>
        <begin position="173"/>
        <end position="222"/>
    </location>
</feature>